<feature type="region of interest" description="Disordered" evidence="1">
    <location>
        <begin position="535"/>
        <end position="588"/>
    </location>
</feature>
<evidence type="ECO:0008006" key="4">
    <source>
        <dbReference type="Google" id="ProtNLM"/>
    </source>
</evidence>
<dbReference type="InterPro" id="IPR042271">
    <property type="entry name" value="Zinicin_2_N"/>
</dbReference>
<accession>B1VFD0</accession>
<reference evidence="2 3" key="1">
    <citation type="journal article" date="2008" name="J. Biotechnol.">
        <title>The lifestyle of Corynebacterium urealyticum derived from its complete genome sequence established by pyrosequencing.</title>
        <authorList>
            <person name="Tauch A."/>
            <person name="Trost E."/>
            <person name="Tilker A."/>
            <person name="Ludewig U."/>
            <person name="Schneiker S."/>
            <person name="Goesmann A."/>
            <person name="Arnold W."/>
            <person name="Bekel T."/>
            <person name="Brinkrolf K."/>
            <person name="Brune I."/>
            <person name="Goetker S."/>
            <person name="Kalinowski J."/>
            <person name="Kamp P.-B."/>
            <person name="Lobo F.P."/>
            <person name="Viehoever P."/>
            <person name="Weisshaar B."/>
            <person name="Soriano F."/>
            <person name="Droege M."/>
            <person name="Puehler A."/>
        </authorList>
    </citation>
    <scope>NUCLEOTIDE SEQUENCE [LARGE SCALE GENOMIC DNA]</scope>
    <source>
        <strain evidence="3">ATCC 43042 / DSM 7109</strain>
    </source>
</reference>
<dbReference type="NCBIfam" id="TIGR03624">
    <property type="entry name" value="putative hydrolase"/>
    <property type="match status" value="1"/>
</dbReference>
<keyword evidence="3" id="KW-1185">Reference proteome</keyword>
<dbReference type="AlphaFoldDB" id="B1VFD0"/>
<evidence type="ECO:0000313" key="3">
    <source>
        <dbReference type="Proteomes" id="UP000001727"/>
    </source>
</evidence>
<protein>
    <recommendedName>
        <fullName evidence="4">Hydrolase</fullName>
    </recommendedName>
</protein>
<dbReference type="KEGG" id="cur:cu0509"/>
<feature type="compositionally biased region" description="Basic and acidic residues" evidence="1">
    <location>
        <begin position="535"/>
        <end position="568"/>
    </location>
</feature>
<dbReference type="PANTHER" id="PTHR39420:SF2">
    <property type="entry name" value="HYDROLASE"/>
    <property type="match status" value="1"/>
</dbReference>
<evidence type="ECO:0000256" key="1">
    <source>
        <dbReference type="SAM" id="MobiDB-lite"/>
    </source>
</evidence>
<evidence type="ECO:0000313" key="2">
    <source>
        <dbReference type="EMBL" id="CAQ04469.1"/>
    </source>
</evidence>
<dbReference type="Pfam" id="PF10103">
    <property type="entry name" value="Zincin_2"/>
    <property type="match status" value="1"/>
</dbReference>
<dbReference type="eggNOG" id="COG5282">
    <property type="taxonomic scope" value="Bacteria"/>
</dbReference>
<dbReference type="SUPFAM" id="SSF55486">
    <property type="entry name" value="Metalloproteases ('zincins'), catalytic domain"/>
    <property type="match status" value="1"/>
</dbReference>
<dbReference type="Proteomes" id="UP000001727">
    <property type="component" value="Chromosome"/>
</dbReference>
<dbReference type="PANTHER" id="PTHR39420">
    <property type="match status" value="1"/>
</dbReference>
<dbReference type="HOGENOM" id="CLU_031872_1_1_11"/>
<gene>
    <name evidence="2" type="ordered locus">cu0509</name>
</gene>
<feature type="region of interest" description="Disordered" evidence="1">
    <location>
        <begin position="41"/>
        <end position="103"/>
    </location>
</feature>
<organism evidence="2 3">
    <name type="scientific">Corynebacterium urealyticum (strain ATCC 43042 / DSM 7109)</name>
    <dbReference type="NCBI Taxonomy" id="504474"/>
    <lineage>
        <taxon>Bacteria</taxon>
        <taxon>Bacillati</taxon>
        <taxon>Actinomycetota</taxon>
        <taxon>Actinomycetes</taxon>
        <taxon>Mycobacteriales</taxon>
        <taxon>Corynebacteriaceae</taxon>
        <taxon>Corynebacterium</taxon>
    </lineage>
</organism>
<proteinExistence type="predicted"/>
<name>B1VFD0_CORU7</name>
<feature type="compositionally biased region" description="Low complexity" evidence="1">
    <location>
        <begin position="175"/>
        <end position="189"/>
    </location>
</feature>
<feature type="compositionally biased region" description="Basic and acidic residues" evidence="1">
    <location>
        <begin position="575"/>
        <end position="588"/>
    </location>
</feature>
<feature type="compositionally biased region" description="Gly residues" evidence="1">
    <location>
        <begin position="156"/>
        <end position="174"/>
    </location>
</feature>
<feature type="compositionally biased region" description="Gly residues" evidence="1">
    <location>
        <begin position="63"/>
        <end position="76"/>
    </location>
</feature>
<dbReference type="EMBL" id="AM942444">
    <property type="protein sequence ID" value="CAQ04469.1"/>
    <property type="molecule type" value="Genomic_DNA"/>
</dbReference>
<sequence>MTGRGGGAVRSQHTEWADFGGALSAAISKVVGMSNFGFGMHPNNNGGNGDDNGRDDDDHKDGQNGGDGRGGQGDGRGNNPFEFIFGGPGGSGGSGQSNPFGGGFGGGNLGDLLNQFGSMFSGFGADLNSTGADDAVNYSMVERTARQHIRSKQQAGQGGQNPFGGLFFGFGAGPQRGSESSAPSQSDSQAVAESVRLAELWLDGATTLPAGATGSVAFGPEQWLEETLETWKRIFTPLAEKLGEAAMGEIPEEMRDQMGPLAGIMRQVNAMNFSMQLGHTLGELATGVSHSTQWGMPLAGGNVAAVATAQLESMAEKLGTDKREALIYLATREAAHHRLFKHVPWLAERLILDVEEFARGLALDTSAMEEAMRELDPESMNDPAKMQEMMAQMQGQDLSPKVVSANAHARERLETSLSLVEGWVDYVVGQALADRMPNAPILTAAWSSYRNTESPEMEALSKTVGISLLAPRANDAAGLWHKLDEAVGAEKRDGIWDHPDLLPTAKDLDNPAGFIGKVAFDGEEEDFDPISEIEKLEAELNRQGGPREERTNRRRPEQDDKRDQTPESKDDEDDAGKSDGDDNGNGER</sequence>
<dbReference type="InterPro" id="IPR018766">
    <property type="entry name" value="Zinicin_2"/>
</dbReference>
<dbReference type="STRING" id="504474.cu0509"/>
<dbReference type="Gene3D" id="1.20.150.30">
    <property type="entry name" value="Zincin-like metallopeptidase, N-terminal domain"/>
    <property type="match status" value="1"/>
</dbReference>
<feature type="region of interest" description="Disordered" evidence="1">
    <location>
        <begin position="151"/>
        <end position="189"/>
    </location>
</feature>
<feature type="compositionally biased region" description="Gly residues" evidence="1">
    <location>
        <begin position="86"/>
        <end position="103"/>
    </location>
</feature>